<feature type="transmembrane region" description="Helical" evidence="1">
    <location>
        <begin position="83"/>
        <end position="102"/>
    </location>
</feature>
<proteinExistence type="predicted"/>
<dbReference type="RefSeq" id="WP_344231171.1">
    <property type="nucleotide sequence ID" value="NZ_BAAAPH010000001.1"/>
</dbReference>
<keyword evidence="1" id="KW-1133">Transmembrane helix</keyword>
<feature type="transmembrane region" description="Helical" evidence="1">
    <location>
        <begin position="135"/>
        <end position="155"/>
    </location>
</feature>
<comment type="caution">
    <text evidence="2">The sequence shown here is derived from an EMBL/GenBank/DDBJ whole genome shotgun (WGS) entry which is preliminary data.</text>
</comment>
<organism evidence="2 3">
    <name type="scientific">Kribbella hippodromi</name>
    <dbReference type="NCBI Taxonomy" id="434347"/>
    <lineage>
        <taxon>Bacteria</taxon>
        <taxon>Bacillati</taxon>
        <taxon>Actinomycetota</taxon>
        <taxon>Actinomycetes</taxon>
        <taxon>Propionibacteriales</taxon>
        <taxon>Kribbellaceae</taxon>
        <taxon>Kribbella</taxon>
    </lineage>
</organism>
<feature type="transmembrane region" description="Helical" evidence="1">
    <location>
        <begin position="216"/>
        <end position="236"/>
    </location>
</feature>
<dbReference type="InterPro" id="IPR010390">
    <property type="entry name" value="ABC-2_transporter-like"/>
</dbReference>
<protein>
    <submittedName>
        <fullName evidence="2">ABC transporter permease</fullName>
    </submittedName>
</protein>
<keyword evidence="1" id="KW-0472">Membrane</keyword>
<keyword evidence="3" id="KW-1185">Reference proteome</keyword>
<evidence type="ECO:0000313" key="2">
    <source>
        <dbReference type="EMBL" id="GAA1547618.1"/>
    </source>
</evidence>
<accession>A0ABN2BUM3</accession>
<sequence>MSTGRTYAENREPLDQSWMHKQLRHLRLWRRFFAQAVVRETHYRAHFLTTLLVGLVQLGLGIVPTLLLFGFTQEVHGWSRAEVIALVGVFQIITGLMATFVAPNLSRMTTYLTEGELDGVLLRPVSSQFYLTLRWINVAELTNVASGLVVLAIGLVQSKLSPGPVQVVQAVVLAACGLVLLTAVWSAMSFLAFWLQSVNPIGVVFLSLVEAGRYPLVFFPVAVRTFLTFAFPVAFATTFPVRALAGDLGWRTVGLGVALTLVSLTLVRLLWRRGLLTYSSASS</sequence>
<evidence type="ECO:0000256" key="1">
    <source>
        <dbReference type="SAM" id="Phobius"/>
    </source>
</evidence>
<dbReference type="PANTHER" id="PTHR36833">
    <property type="entry name" value="SLR0610 PROTEIN-RELATED"/>
    <property type="match status" value="1"/>
</dbReference>
<gene>
    <name evidence="2" type="ORF">GCM10009804_00010</name>
</gene>
<dbReference type="EMBL" id="BAAAPH010000001">
    <property type="protein sequence ID" value="GAA1547618.1"/>
    <property type="molecule type" value="Genomic_DNA"/>
</dbReference>
<feature type="transmembrane region" description="Helical" evidence="1">
    <location>
        <begin position="167"/>
        <end position="185"/>
    </location>
</feature>
<dbReference type="PANTHER" id="PTHR36833:SF2">
    <property type="entry name" value="SLR0610 PROTEIN"/>
    <property type="match status" value="1"/>
</dbReference>
<feature type="transmembrane region" description="Helical" evidence="1">
    <location>
        <begin position="47"/>
        <end position="71"/>
    </location>
</feature>
<keyword evidence="1" id="KW-0812">Transmembrane</keyword>
<dbReference type="Pfam" id="PF06182">
    <property type="entry name" value="ABC2_membrane_6"/>
    <property type="match status" value="1"/>
</dbReference>
<dbReference type="Proteomes" id="UP001501705">
    <property type="component" value="Unassembled WGS sequence"/>
</dbReference>
<feature type="transmembrane region" description="Helical" evidence="1">
    <location>
        <begin position="248"/>
        <end position="271"/>
    </location>
</feature>
<evidence type="ECO:0000313" key="3">
    <source>
        <dbReference type="Proteomes" id="UP001501705"/>
    </source>
</evidence>
<reference evidence="2 3" key="1">
    <citation type="journal article" date="2019" name="Int. J. Syst. Evol. Microbiol.">
        <title>The Global Catalogue of Microorganisms (GCM) 10K type strain sequencing project: providing services to taxonomists for standard genome sequencing and annotation.</title>
        <authorList>
            <consortium name="The Broad Institute Genomics Platform"/>
            <consortium name="The Broad Institute Genome Sequencing Center for Infectious Disease"/>
            <person name="Wu L."/>
            <person name="Ma J."/>
        </authorList>
    </citation>
    <scope>NUCLEOTIDE SEQUENCE [LARGE SCALE GENOMIC DNA]</scope>
    <source>
        <strain evidence="2 3">JCM 15572</strain>
    </source>
</reference>
<name>A0ABN2BUM3_9ACTN</name>